<dbReference type="GO" id="GO:0016791">
    <property type="term" value="F:phosphatase activity"/>
    <property type="evidence" value="ECO:0007669"/>
    <property type="project" value="TreeGrafter"/>
</dbReference>
<dbReference type="Gene3D" id="3.40.50.1000">
    <property type="entry name" value="HAD superfamily/HAD-like"/>
    <property type="match status" value="1"/>
</dbReference>
<proteinExistence type="predicted"/>
<keyword evidence="3 5" id="KW-0378">Hydrolase</keyword>
<name>A0A923RR53_9FIRM</name>
<keyword evidence="6" id="KW-1185">Reference proteome</keyword>
<dbReference type="AlphaFoldDB" id="A0A923RR53"/>
<organism evidence="5 6">
    <name type="scientific">Mediterraneibacter hominis</name>
    <dbReference type="NCBI Taxonomy" id="2763054"/>
    <lineage>
        <taxon>Bacteria</taxon>
        <taxon>Bacillati</taxon>
        <taxon>Bacillota</taxon>
        <taxon>Clostridia</taxon>
        <taxon>Lachnospirales</taxon>
        <taxon>Lachnospiraceae</taxon>
        <taxon>Mediterraneibacter</taxon>
    </lineage>
</organism>
<evidence type="ECO:0000313" key="5">
    <source>
        <dbReference type="EMBL" id="MBC5690269.1"/>
    </source>
</evidence>
<dbReference type="Gene3D" id="1.10.150.520">
    <property type="match status" value="1"/>
</dbReference>
<keyword evidence="4" id="KW-0460">Magnesium</keyword>
<protein>
    <submittedName>
        <fullName evidence="5">HAD-IA family hydrolase</fullName>
    </submittedName>
</protein>
<evidence type="ECO:0000256" key="4">
    <source>
        <dbReference type="ARBA" id="ARBA00022842"/>
    </source>
</evidence>
<evidence type="ECO:0000256" key="3">
    <source>
        <dbReference type="ARBA" id="ARBA00022801"/>
    </source>
</evidence>
<sequence>MIKAVFFDVDDTLFAFTKCSSHAMRKVENYIEEQLGISPEALREAILKAQERIGGRIGFSHPSFHNRQIRFQNTLEILKKPVYPYANEMYKIYWEDILKNACAEPGIEKLLILLKKKNIYTGIGSDMTSYIQNKKVEKIGLAAYFDCFITSEEVGQDKPGQKLFELCIEKAGVRPNECLFVGDNPQKDISGAKKAGMYTACYIRYSVPGQREEMVCVDSYEKCICGEEIRIGDIRIV</sequence>
<gene>
    <name evidence="5" type="ORF">H8S37_15230</name>
</gene>
<dbReference type="NCBIfam" id="TIGR01509">
    <property type="entry name" value="HAD-SF-IA-v3"/>
    <property type="match status" value="1"/>
</dbReference>
<dbReference type="SFLD" id="SFLDS00003">
    <property type="entry name" value="Haloacid_Dehalogenase"/>
    <property type="match status" value="1"/>
</dbReference>
<dbReference type="PRINTS" id="PR00413">
    <property type="entry name" value="HADHALOGNASE"/>
</dbReference>
<dbReference type="PANTHER" id="PTHR46470">
    <property type="entry name" value="N-ACYLNEURAMINATE-9-PHOSPHATASE"/>
    <property type="match status" value="1"/>
</dbReference>
<comment type="caution">
    <text evidence="5">The sequence shown here is derived from an EMBL/GenBank/DDBJ whole genome shotgun (WGS) entry which is preliminary data.</text>
</comment>
<dbReference type="EMBL" id="JACOPF010000004">
    <property type="protein sequence ID" value="MBC5690269.1"/>
    <property type="molecule type" value="Genomic_DNA"/>
</dbReference>
<dbReference type="InterPro" id="IPR051400">
    <property type="entry name" value="HAD-like_hydrolase"/>
</dbReference>
<dbReference type="GO" id="GO:0044281">
    <property type="term" value="P:small molecule metabolic process"/>
    <property type="evidence" value="ECO:0007669"/>
    <property type="project" value="UniProtKB-ARBA"/>
</dbReference>
<dbReference type="NCBIfam" id="TIGR01549">
    <property type="entry name" value="HAD-SF-IA-v1"/>
    <property type="match status" value="1"/>
</dbReference>
<dbReference type="InterPro" id="IPR023214">
    <property type="entry name" value="HAD_sf"/>
</dbReference>
<evidence type="ECO:0000313" key="6">
    <source>
        <dbReference type="Proteomes" id="UP000652477"/>
    </source>
</evidence>
<dbReference type="SUPFAM" id="SSF56784">
    <property type="entry name" value="HAD-like"/>
    <property type="match status" value="1"/>
</dbReference>
<reference evidence="5" key="1">
    <citation type="submission" date="2020-08" db="EMBL/GenBank/DDBJ databases">
        <title>Genome public.</title>
        <authorList>
            <person name="Liu C."/>
            <person name="Sun Q."/>
        </authorList>
    </citation>
    <scope>NUCLEOTIDE SEQUENCE</scope>
    <source>
        <strain evidence="5">NSJ-55</strain>
    </source>
</reference>
<dbReference type="SFLD" id="SFLDG01129">
    <property type="entry name" value="C1.5:_HAD__Beta-PGM__Phosphata"/>
    <property type="match status" value="1"/>
</dbReference>
<keyword evidence="2" id="KW-0479">Metal-binding</keyword>
<dbReference type="RefSeq" id="WP_186876926.1">
    <property type="nucleotide sequence ID" value="NZ_JACOPF010000004.1"/>
</dbReference>
<dbReference type="Proteomes" id="UP000652477">
    <property type="component" value="Unassembled WGS sequence"/>
</dbReference>
<evidence type="ECO:0000256" key="2">
    <source>
        <dbReference type="ARBA" id="ARBA00022723"/>
    </source>
</evidence>
<comment type="cofactor">
    <cofactor evidence="1">
        <name>Mg(2+)</name>
        <dbReference type="ChEBI" id="CHEBI:18420"/>
    </cofactor>
</comment>
<dbReference type="InterPro" id="IPR036412">
    <property type="entry name" value="HAD-like_sf"/>
</dbReference>
<evidence type="ECO:0000256" key="1">
    <source>
        <dbReference type="ARBA" id="ARBA00001946"/>
    </source>
</evidence>
<accession>A0A923RR53</accession>
<dbReference type="PANTHER" id="PTHR46470:SF2">
    <property type="entry name" value="GLYCERALDEHYDE 3-PHOSPHATE PHOSPHATASE"/>
    <property type="match status" value="1"/>
</dbReference>
<dbReference type="Pfam" id="PF00702">
    <property type="entry name" value="Hydrolase"/>
    <property type="match status" value="1"/>
</dbReference>
<dbReference type="GO" id="GO:0046872">
    <property type="term" value="F:metal ion binding"/>
    <property type="evidence" value="ECO:0007669"/>
    <property type="project" value="UniProtKB-KW"/>
</dbReference>
<dbReference type="InterPro" id="IPR006439">
    <property type="entry name" value="HAD-SF_hydro_IA"/>
</dbReference>